<proteinExistence type="predicted"/>
<reference evidence="2" key="2">
    <citation type="submission" date="2010-07" db="EMBL/GenBank/DDBJ databases">
        <title>Complete genome sequence of Arthrobacter arilaitensis (strain DSM 16368 / CIP 108037 / JCM 13566 / Re117).</title>
        <authorList>
            <person name="Genoscope."/>
        </authorList>
    </citation>
    <scope>NUCLEOTIDE SEQUENCE [LARGE SCALE GENOMIC DNA]</scope>
    <source>
        <strain evidence="2">DSM 16368 / CIP 108037 / IAM 15318 / JCM 13566 / Re117</strain>
    </source>
</reference>
<organism evidence="1 2">
    <name type="scientific">Glutamicibacter arilaitensis (strain DSM 16368 / CIP 108037 / IAM 15318 / JCM 13566 / NCIMB 14258 / Re117)</name>
    <name type="common">Arthrobacter arilaitensis</name>
    <dbReference type="NCBI Taxonomy" id="861360"/>
    <lineage>
        <taxon>Bacteria</taxon>
        <taxon>Bacillati</taxon>
        <taxon>Actinomycetota</taxon>
        <taxon>Actinomycetes</taxon>
        <taxon>Micrococcales</taxon>
        <taxon>Micrococcaceae</taxon>
        <taxon>Glutamicibacter</taxon>
    </lineage>
</organism>
<reference evidence="2" key="1">
    <citation type="journal article" date="2010" name="PLoS ONE">
        <title>The Arthrobacter arilaitensis Re117 genome sequence reveals its genetic adaptation to the surface of cheese.</title>
        <authorList>
            <person name="Monnet C."/>
            <person name="Loux V."/>
            <person name="Gibrat J.F."/>
            <person name="Spinnler E."/>
            <person name="Barbe V."/>
            <person name="Vacherie B."/>
            <person name="Gavory F."/>
            <person name="Gourbeyre E."/>
            <person name="Siguier P."/>
            <person name="Chandler M."/>
            <person name="Elleuch R."/>
            <person name="Irlinger F."/>
            <person name="Vallaeys T."/>
        </authorList>
    </citation>
    <scope>NUCLEOTIDE SEQUENCE</scope>
    <source>
        <strain evidence="2">DSM 16368 / CIP 108037 / IAM 15318 / JCM 13566 / Re117</strain>
    </source>
</reference>
<name>A0ABM9Q0A3_GLUAR</name>
<dbReference type="NCBIfam" id="TIGR04088">
    <property type="entry name" value="cognate_SipW"/>
    <property type="match status" value="1"/>
</dbReference>
<accession>A0ABM9Q0A3</accession>
<sequence>MAAWSDSATVQGGTFTTGTLDLKIGTPPVDNNPPQFTTDFAMSNMRPGSTTDAVLKVTNSGSMPFGFTATASATNSGAGADQLGSALTLKAYSNSSSGSCTGEPVSTGNTAADFALPPQQLAVAATQNLCFRATLPTNAAAALQGKSSVITLTFTAK</sequence>
<dbReference type="EMBL" id="FQ311875">
    <property type="protein sequence ID" value="CBT77106.1"/>
    <property type="molecule type" value="Genomic_DNA"/>
</dbReference>
<gene>
    <name evidence="1" type="ordered locus">AARI_29140</name>
</gene>
<evidence type="ECO:0000313" key="1">
    <source>
        <dbReference type="EMBL" id="CBT77106.1"/>
    </source>
</evidence>
<dbReference type="InterPro" id="IPR023833">
    <property type="entry name" value="Signal_pept_SipW-depend-type"/>
</dbReference>
<evidence type="ECO:0000313" key="2">
    <source>
        <dbReference type="Proteomes" id="UP000006878"/>
    </source>
</evidence>
<dbReference type="Proteomes" id="UP000006878">
    <property type="component" value="Chromosome"/>
</dbReference>
<keyword evidence="2" id="KW-1185">Reference proteome</keyword>
<protein>
    <submittedName>
        <fullName evidence="1">Uncharacterized protein</fullName>
    </submittedName>
</protein>